<keyword evidence="1" id="KW-0479">Metal-binding</keyword>
<evidence type="ECO:0000259" key="2">
    <source>
        <dbReference type="PROSITE" id="PS50846"/>
    </source>
</evidence>
<organism evidence="3 4">
    <name type="scientific">Sumerlaea chitinivorans</name>
    <dbReference type="NCBI Taxonomy" id="2250252"/>
    <lineage>
        <taxon>Bacteria</taxon>
        <taxon>Candidatus Sumerlaeota</taxon>
        <taxon>Candidatus Sumerlaeia</taxon>
        <taxon>Candidatus Sumerlaeales</taxon>
        <taxon>Candidatus Sumerlaeaceae</taxon>
        <taxon>Candidatus Sumerlaea</taxon>
    </lineage>
</organism>
<dbReference type="PROSITE" id="PS50846">
    <property type="entry name" value="HMA_2"/>
    <property type="match status" value="1"/>
</dbReference>
<dbReference type="InterPro" id="IPR036163">
    <property type="entry name" value="HMA_dom_sf"/>
</dbReference>
<dbReference type="Pfam" id="PF00403">
    <property type="entry name" value="HMA"/>
    <property type="match status" value="1"/>
</dbReference>
<dbReference type="InterPro" id="IPR006121">
    <property type="entry name" value="HMA_dom"/>
</dbReference>
<reference evidence="3 4" key="1">
    <citation type="submission" date="2018-05" db="EMBL/GenBank/DDBJ databases">
        <title>A metagenomic window into the 2 km-deep terrestrial subsurface aquifer revealed taxonomically and functionally diverse microbial community comprising novel uncultured bacterial lineages.</title>
        <authorList>
            <person name="Kadnikov V.V."/>
            <person name="Mardanov A.V."/>
            <person name="Beletsky A.V."/>
            <person name="Banks D."/>
            <person name="Pimenov N.V."/>
            <person name="Frank Y.A."/>
            <person name="Karnachuk O.V."/>
            <person name="Ravin N.V."/>
        </authorList>
    </citation>
    <scope>NUCLEOTIDE SEQUENCE [LARGE SCALE GENOMIC DNA]</scope>
    <source>
        <strain evidence="3">BY</strain>
    </source>
</reference>
<evidence type="ECO:0000256" key="1">
    <source>
        <dbReference type="ARBA" id="ARBA00022723"/>
    </source>
</evidence>
<proteinExistence type="predicted"/>
<accession>A0A2Z4Y3R9</accession>
<dbReference type="EMBL" id="CP030759">
    <property type="protein sequence ID" value="AXA35105.1"/>
    <property type="molecule type" value="Genomic_DNA"/>
</dbReference>
<dbReference type="Proteomes" id="UP000262583">
    <property type="component" value="Chromosome"/>
</dbReference>
<dbReference type="Gene3D" id="3.30.70.100">
    <property type="match status" value="1"/>
</dbReference>
<protein>
    <recommendedName>
        <fullName evidence="2">HMA domain-containing protein</fullName>
    </recommendedName>
</protein>
<evidence type="ECO:0000313" key="4">
    <source>
        <dbReference type="Proteomes" id="UP000262583"/>
    </source>
</evidence>
<dbReference type="SUPFAM" id="SSF55008">
    <property type="entry name" value="HMA, heavy metal-associated domain"/>
    <property type="match status" value="1"/>
</dbReference>
<dbReference type="KEGG" id="schv:BRCON_0328"/>
<dbReference type="FunFam" id="3.30.70.100:FF:000001">
    <property type="entry name" value="ATPase copper transporting beta"/>
    <property type="match status" value="1"/>
</dbReference>
<feature type="domain" description="HMA" evidence="2">
    <location>
        <begin position="4"/>
        <end position="70"/>
    </location>
</feature>
<evidence type="ECO:0000313" key="3">
    <source>
        <dbReference type="EMBL" id="AXA35105.1"/>
    </source>
</evidence>
<sequence length="76" mass="8241">MASRIIRLKIDGMTCMNCAGAVVNAVASLSGIKNPKVHLEDQAVVLELDEERTSKDEVVAAIERQGYDVLAIEDVQ</sequence>
<gene>
    <name evidence="3" type="ORF">BRCON_0328</name>
</gene>
<name>A0A2Z4Y3R9_SUMC1</name>
<dbReference type="GO" id="GO:0046872">
    <property type="term" value="F:metal ion binding"/>
    <property type="evidence" value="ECO:0007669"/>
    <property type="project" value="UniProtKB-KW"/>
</dbReference>
<dbReference type="CDD" id="cd00371">
    <property type="entry name" value="HMA"/>
    <property type="match status" value="1"/>
</dbReference>
<dbReference type="AlphaFoldDB" id="A0A2Z4Y3R9"/>